<protein>
    <submittedName>
        <fullName evidence="2">Uncharacterized protein</fullName>
    </submittedName>
</protein>
<evidence type="ECO:0000313" key="2">
    <source>
        <dbReference type="EMBL" id="KAK5803233.1"/>
    </source>
</evidence>
<name>A0ABR0NPH6_GOSAR</name>
<proteinExistence type="predicted"/>
<dbReference type="PANTHER" id="PTHR32254">
    <property type="entry name" value="EXPRESSED PROTEIN"/>
    <property type="match status" value="1"/>
</dbReference>
<dbReference type="Pfam" id="PF06364">
    <property type="entry name" value="DUF1068"/>
    <property type="match status" value="1"/>
</dbReference>
<reference evidence="2 3" key="1">
    <citation type="submission" date="2023-03" db="EMBL/GenBank/DDBJ databases">
        <title>WGS of Gossypium arboreum.</title>
        <authorList>
            <person name="Yu D."/>
        </authorList>
    </citation>
    <scope>NUCLEOTIDE SEQUENCE [LARGE SCALE GENOMIC DNA]</scope>
    <source>
        <tissue evidence="2">Leaf</tissue>
    </source>
</reference>
<keyword evidence="3" id="KW-1185">Reference proteome</keyword>
<comment type="caution">
    <text evidence="2">The sequence shown here is derived from an EMBL/GenBank/DDBJ whole genome shotgun (WGS) entry which is preliminary data.</text>
</comment>
<feature type="region of interest" description="Disordered" evidence="1">
    <location>
        <begin position="1"/>
        <end position="33"/>
    </location>
</feature>
<evidence type="ECO:0000313" key="3">
    <source>
        <dbReference type="Proteomes" id="UP001358586"/>
    </source>
</evidence>
<feature type="compositionally biased region" description="Acidic residues" evidence="1">
    <location>
        <begin position="1"/>
        <end position="17"/>
    </location>
</feature>
<dbReference type="PANTHER" id="PTHR32254:SF14">
    <property type="entry name" value="EXPRESSED PROTEIN"/>
    <property type="match status" value="1"/>
</dbReference>
<gene>
    <name evidence="2" type="ORF">PVK06_030876</name>
</gene>
<sequence>MAMETLDDEKPEEEEVIDKENKEGSEKLNRSSFVSANTPSKICHTFPGNGRCQRLSFKTKAAGSVEGNVLDKESASISDKIERGDPLTAEELEEKERLLEEEHATAALQYFLGIRSKTALHSLLIKVLMPLKLIISVASRITRKANIEAQILAAEAAVKIKAEVELKKQREREEKLLELHYKSILYATYPAKFQVSIFIKDGNWVFGNAKKLASQYQKEADKCNSGMETCEEVREKAEEALSAQMKLTAMWEIRARQKGWREKDA</sequence>
<dbReference type="Proteomes" id="UP001358586">
    <property type="component" value="Chromosome 9"/>
</dbReference>
<dbReference type="InterPro" id="IPR010471">
    <property type="entry name" value="DUF1068"/>
</dbReference>
<dbReference type="EMBL" id="JARKNE010000009">
    <property type="protein sequence ID" value="KAK5803233.1"/>
    <property type="molecule type" value="Genomic_DNA"/>
</dbReference>
<accession>A0ABR0NPH6</accession>
<organism evidence="2 3">
    <name type="scientific">Gossypium arboreum</name>
    <name type="common">Tree cotton</name>
    <name type="synonym">Gossypium nanking</name>
    <dbReference type="NCBI Taxonomy" id="29729"/>
    <lineage>
        <taxon>Eukaryota</taxon>
        <taxon>Viridiplantae</taxon>
        <taxon>Streptophyta</taxon>
        <taxon>Embryophyta</taxon>
        <taxon>Tracheophyta</taxon>
        <taxon>Spermatophyta</taxon>
        <taxon>Magnoliopsida</taxon>
        <taxon>eudicotyledons</taxon>
        <taxon>Gunneridae</taxon>
        <taxon>Pentapetalae</taxon>
        <taxon>rosids</taxon>
        <taxon>malvids</taxon>
        <taxon>Malvales</taxon>
        <taxon>Malvaceae</taxon>
        <taxon>Malvoideae</taxon>
        <taxon>Gossypium</taxon>
    </lineage>
</organism>
<evidence type="ECO:0000256" key="1">
    <source>
        <dbReference type="SAM" id="MobiDB-lite"/>
    </source>
</evidence>
<feature type="compositionally biased region" description="Basic and acidic residues" evidence="1">
    <location>
        <begin position="18"/>
        <end position="29"/>
    </location>
</feature>